<reference evidence="1 2" key="1">
    <citation type="submission" date="2019-12" db="EMBL/GenBank/DDBJ databases">
        <title>Erwinia sp. nov., isolated from droppings of birds in the Qinghai-Tiebt plateau of China.</title>
        <authorList>
            <person name="Ge Y."/>
        </authorList>
    </citation>
    <scope>NUCLEOTIDE SEQUENCE [LARGE SCALE GENOMIC DNA]</scope>
    <source>
        <strain evidence="1 2">J780</strain>
    </source>
</reference>
<evidence type="ECO:0000313" key="1">
    <source>
        <dbReference type="EMBL" id="QGU87058.1"/>
    </source>
</evidence>
<dbReference type="EMBL" id="CP046509">
    <property type="protein sequence ID" value="QGU87058.1"/>
    <property type="molecule type" value="Genomic_DNA"/>
</dbReference>
<gene>
    <name evidence="1" type="ORF">GN242_07440</name>
</gene>
<sequence>MSKNNSFVIYNNDGEHGRMYFTGTEWGGPGYFNRIGGAYLFDTMAEAEDVRSWLDEALVLPQEHFIEEVINE</sequence>
<dbReference type="KEGG" id="erwi:GN242_07440"/>
<dbReference type="RefSeq" id="WP_156287170.1">
    <property type="nucleotide sequence ID" value="NZ_CP046509.1"/>
</dbReference>
<dbReference type="Proteomes" id="UP000424752">
    <property type="component" value="Chromosome"/>
</dbReference>
<evidence type="ECO:0000313" key="2">
    <source>
        <dbReference type="Proteomes" id="UP000424752"/>
    </source>
</evidence>
<proteinExistence type="predicted"/>
<accession>A0A6I6EEU0</accession>
<name>A0A6I6EEU0_9GAMM</name>
<dbReference type="AlphaFoldDB" id="A0A6I6EEU0"/>
<organism evidence="1 2">
    <name type="scientific">Erwinia sorbitola</name>
    <dbReference type="NCBI Taxonomy" id="2681984"/>
    <lineage>
        <taxon>Bacteria</taxon>
        <taxon>Pseudomonadati</taxon>
        <taxon>Pseudomonadota</taxon>
        <taxon>Gammaproteobacteria</taxon>
        <taxon>Enterobacterales</taxon>
        <taxon>Erwiniaceae</taxon>
        <taxon>Erwinia</taxon>
    </lineage>
</organism>
<protein>
    <submittedName>
        <fullName evidence="1">Uncharacterized protein</fullName>
    </submittedName>
</protein>